<keyword evidence="3" id="KW-0677">Repeat</keyword>
<dbReference type="Pfam" id="PF12661">
    <property type="entry name" value="hEGF"/>
    <property type="match status" value="1"/>
</dbReference>
<feature type="disulfide bond" evidence="6">
    <location>
        <begin position="461"/>
        <end position="478"/>
    </location>
</feature>
<keyword evidence="8" id="KW-0812">Transmembrane</keyword>
<evidence type="ECO:0000256" key="6">
    <source>
        <dbReference type="PROSITE-ProRule" id="PRU00076"/>
    </source>
</evidence>
<organism evidence="11">
    <name type="scientific">Trichuris suis</name>
    <name type="common">pig whipworm</name>
    <dbReference type="NCBI Taxonomy" id="68888"/>
    <lineage>
        <taxon>Eukaryota</taxon>
        <taxon>Metazoa</taxon>
        <taxon>Ecdysozoa</taxon>
        <taxon>Nematoda</taxon>
        <taxon>Enoplea</taxon>
        <taxon>Dorylaimia</taxon>
        <taxon>Trichinellida</taxon>
        <taxon>Trichuridae</taxon>
        <taxon>Trichuris</taxon>
    </lineage>
</organism>
<dbReference type="InterPro" id="IPR013032">
    <property type="entry name" value="EGF-like_CS"/>
</dbReference>
<feature type="signal peptide" evidence="9">
    <location>
        <begin position="1"/>
        <end position="24"/>
    </location>
</feature>
<feature type="domain" description="EGF-like" evidence="10">
    <location>
        <begin position="452"/>
        <end position="490"/>
    </location>
</feature>
<feature type="transmembrane region" description="Helical" evidence="8">
    <location>
        <begin position="511"/>
        <end position="535"/>
    </location>
</feature>
<feature type="compositionally biased region" description="Low complexity" evidence="7">
    <location>
        <begin position="553"/>
        <end position="565"/>
    </location>
</feature>
<feature type="disulfide bond" evidence="6">
    <location>
        <begin position="402"/>
        <end position="411"/>
    </location>
</feature>
<dbReference type="Gene3D" id="2.10.25.10">
    <property type="entry name" value="Laminin"/>
    <property type="match status" value="4"/>
</dbReference>
<evidence type="ECO:0000256" key="1">
    <source>
        <dbReference type="ARBA" id="ARBA00022536"/>
    </source>
</evidence>
<keyword evidence="1 6" id="KW-0245">EGF-like domain</keyword>
<evidence type="ECO:0000256" key="8">
    <source>
        <dbReference type="SAM" id="Phobius"/>
    </source>
</evidence>
<feature type="region of interest" description="Disordered" evidence="7">
    <location>
        <begin position="543"/>
        <end position="566"/>
    </location>
</feature>
<gene>
    <name evidence="11" type="ORF">M514_20004</name>
</gene>
<dbReference type="PANTHER" id="PTHR12916">
    <property type="entry name" value="CYTOCHROME C OXIDASE POLYPEPTIDE VIC-2"/>
    <property type="match status" value="1"/>
</dbReference>
<keyword evidence="2 9" id="KW-0732">Signal</keyword>
<dbReference type="GO" id="GO:0005509">
    <property type="term" value="F:calcium ion binding"/>
    <property type="evidence" value="ECO:0007669"/>
    <property type="project" value="InterPro"/>
</dbReference>
<dbReference type="InterPro" id="IPR001881">
    <property type="entry name" value="EGF-like_Ca-bd_dom"/>
</dbReference>
<dbReference type="Proteomes" id="UP000030758">
    <property type="component" value="Unassembled WGS sequence"/>
</dbReference>
<feature type="disulfide bond" evidence="6">
    <location>
        <begin position="1056"/>
        <end position="1065"/>
    </location>
</feature>
<dbReference type="PROSITE" id="PS50026">
    <property type="entry name" value="EGF_3"/>
    <property type="match status" value="7"/>
</dbReference>
<dbReference type="InterPro" id="IPR000742">
    <property type="entry name" value="EGF"/>
</dbReference>
<evidence type="ECO:0000256" key="9">
    <source>
        <dbReference type="SAM" id="SignalP"/>
    </source>
</evidence>
<dbReference type="SMART" id="SM00179">
    <property type="entry name" value="EGF_CA"/>
    <property type="match status" value="4"/>
</dbReference>
<evidence type="ECO:0000256" key="3">
    <source>
        <dbReference type="ARBA" id="ARBA00022737"/>
    </source>
</evidence>
<dbReference type="PROSITE" id="PS01186">
    <property type="entry name" value="EGF_2"/>
    <property type="match status" value="4"/>
</dbReference>
<feature type="domain" description="EGF-like" evidence="10">
    <location>
        <begin position="376"/>
        <end position="412"/>
    </location>
</feature>
<dbReference type="AlphaFoldDB" id="A0A085NEM5"/>
<dbReference type="PANTHER" id="PTHR12916:SF4">
    <property type="entry name" value="UNINFLATABLE, ISOFORM C"/>
    <property type="match status" value="1"/>
</dbReference>
<evidence type="ECO:0000256" key="5">
    <source>
        <dbReference type="ARBA" id="ARBA00023180"/>
    </source>
</evidence>
<feature type="disulfide bond" evidence="6">
    <location>
        <begin position="1132"/>
        <end position="1141"/>
    </location>
</feature>
<feature type="domain" description="EGF-like" evidence="10">
    <location>
        <begin position="1031"/>
        <end position="1066"/>
    </location>
</feature>
<feature type="disulfide bond" evidence="6">
    <location>
        <begin position="440"/>
        <end position="449"/>
    </location>
</feature>
<dbReference type="PROSITE" id="PS00022">
    <property type="entry name" value="EGF_1"/>
    <property type="match status" value="7"/>
</dbReference>
<dbReference type="SMART" id="SM00181">
    <property type="entry name" value="EGF"/>
    <property type="match status" value="7"/>
</dbReference>
<reference evidence="11" key="1">
    <citation type="journal article" date="2014" name="Nat. Genet.">
        <title>Genome and transcriptome of the porcine whipworm Trichuris suis.</title>
        <authorList>
            <person name="Jex A.R."/>
            <person name="Nejsum P."/>
            <person name="Schwarz E.M."/>
            <person name="Hu L."/>
            <person name="Young N.D."/>
            <person name="Hall R.S."/>
            <person name="Korhonen P.K."/>
            <person name="Liao S."/>
            <person name="Thamsborg S."/>
            <person name="Xia J."/>
            <person name="Xu P."/>
            <person name="Wang S."/>
            <person name="Scheerlinck J.P."/>
            <person name="Hofmann A."/>
            <person name="Sternberg P.W."/>
            <person name="Wang J."/>
            <person name="Gasser R.B."/>
        </authorList>
    </citation>
    <scope>NUCLEOTIDE SEQUENCE [LARGE SCALE GENOMIC DNA]</scope>
    <source>
        <strain evidence="11">DCEP-RM93F</strain>
    </source>
</reference>
<keyword evidence="8" id="KW-1133">Transmembrane helix</keyword>
<sequence>MRSSKLLLHLIACCCVVSTRMANGQVSCPVDSTPLEFGGYSDKHKCVSFVPKDRIPKCGRLLHECLEQFCATEFSGGHLMNWDPNDIADIPQVIFYDKFRNFYDILNGKILLNRVAFVDRRRGQRGAWTNFDCMNFQTFCGLGCPPVEHCSWYTNPLHYHFGGWYDYLFISDFLKDMRMQKEQKRLSWVKLPACRNLILYRDRKETPKIYGLYECQEANFDYFACQHKKYPACSMKKEKNCHYSPEHNECRLWKYTIIVPPSKYGIPCEKQSEEKCECPCSGEPQEWQPWSATCGVMTRSRVRPKNPGRADCKQLPEACCTEEETKVGEDCKNYAYNTGINLRTTGCVNGTKGVDANDHLECVCDPGFTGVLCDIVVDNCVSNPCENGATCESVKGIFVCHCTSGWTGVLCEKKRKECREGTCLNGGTCVENANTFLCECPATHGGDFCEYAVSWCTGDTCNGRGLCANITSLRTWKCYCFGNFSGSRCDRTGQLAVQEFAEVRLQPSVRIWIIVLLVLSALIFLLCIGAGFTAAKRKRRRGHRSTAYGSHGTTRQSRSSISTTSYGSMIKRREQETVGPEHVLLIAITERVRLPDSAVAPRSGENTAVSNAHVPLFILSRRCNGPSFSYLSVHVASILNFCCGSLSLALLLFIRLSLPALADGTLLCWHDALVTSRRHHCAAFLFGYQRVAMRSSKLLRHLIASCCVISICTASGKFVCPIDLSPPKYSGYITGDDKCVSFIPKNQVPKCGRKLHECLQQFCATEFPGGHLMHWDPKDINTIRDPKMIKWEEAIKILNGKILLNRVQFIEKRQGQRGAWTYFDCMNFETFCGTPCLPVEHCAWYTNGWDLHFGGWHDYFIISEFLKDITPMNEQRRLSRIHLPACRNIILYRSQEKLPKIEGLYACNKEEFDYFPCRHNKSAACEMKAEKECHYSPQHKECRLWKYKIIAPPSKYGIPCQKQSEEKCECPCTGEPQEWQPWSATCGVMRRSRMKPKDRTQVDCKQSPDRCCKEEETKVGEDCKNYAFNTSINLREKRCKNGVKGVDASGHLDCVCDAGYTGVLCDTAINNCASNPCRNGASCESVKRVFVCHCKPGWTGDLCDKRREECKEGTCLHGGTCVRSDGASYCKCLQDYGGTTCEYSTYV</sequence>
<evidence type="ECO:0000256" key="7">
    <source>
        <dbReference type="SAM" id="MobiDB-lite"/>
    </source>
</evidence>
<keyword evidence="8" id="KW-0472">Membrane</keyword>
<protein>
    <recommendedName>
        <fullName evidence="10">EGF-like domain-containing protein</fullName>
    </recommendedName>
</protein>
<keyword evidence="4 6" id="KW-1015">Disulfide bond</keyword>
<dbReference type="GO" id="GO:0005112">
    <property type="term" value="F:Notch binding"/>
    <property type="evidence" value="ECO:0007669"/>
    <property type="project" value="TreeGrafter"/>
</dbReference>
<feature type="chain" id="PRO_5001795845" description="EGF-like domain-containing protein" evidence="9">
    <location>
        <begin position="25"/>
        <end position="1147"/>
    </location>
</feature>
<keyword evidence="5" id="KW-0325">Glycoprotein</keyword>
<feature type="domain" description="EGF-like" evidence="10">
    <location>
        <begin position="1068"/>
        <end position="1104"/>
    </location>
</feature>
<dbReference type="FunFam" id="2.10.25.10:FF:000472">
    <property type="entry name" value="Uncharacterized protein, isoform A"/>
    <property type="match status" value="2"/>
</dbReference>
<feature type="domain" description="EGF-like" evidence="10">
    <location>
        <begin position="1106"/>
        <end position="1142"/>
    </location>
</feature>
<feature type="disulfide bond" evidence="6">
    <location>
        <begin position="1094"/>
        <end position="1103"/>
    </location>
</feature>
<feature type="domain" description="EGF-like" evidence="10">
    <location>
        <begin position="414"/>
        <end position="450"/>
    </location>
</feature>
<dbReference type="CDD" id="cd00054">
    <property type="entry name" value="EGF_CA"/>
    <property type="match status" value="3"/>
</dbReference>
<name>A0A085NEM5_9BILA</name>
<accession>A0A085NEM5</accession>
<evidence type="ECO:0000256" key="4">
    <source>
        <dbReference type="ARBA" id="ARBA00023157"/>
    </source>
</evidence>
<feature type="disulfide bond" evidence="6">
    <location>
        <begin position="480"/>
        <end position="489"/>
    </location>
</feature>
<evidence type="ECO:0000256" key="2">
    <source>
        <dbReference type="ARBA" id="ARBA00022729"/>
    </source>
</evidence>
<evidence type="ECO:0000313" key="11">
    <source>
        <dbReference type="EMBL" id="KFD67921.1"/>
    </source>
</evidence>
<dbReference type="EMBL" id="KL367510">
    <property type="protein sequence ID" value="KFD67921.1"/>
    <property type="molecule type" value="Genomic_DNA"/>
</dbReference>
<feature type="domain" description="EGF-like" evidence="10">
    <location>
        <begin position="339"/>
        <end position="374"/>
    </location>
</feature>
<feature type="disulfide bond" evidence="6">
    <location>
        <begin position="364"/>
        <end position="373"/>
    </location>
</feature>
<evidence type="ECO:0000259" key="10">
    <source>
        <dbReference type="PROSITE" id="PS50026"/>
    </source>
</evidence>
<dbReference type="Pfam" id="PF00008">
    <property type="entry name" value="EGF"/>
    <property type="match status" value="2"/>
</dbReference>
<dbReference type="SUPFAM" id="SSF57196">
    <property type="entry name" value="EGF/Laminin"/>
    <property type="match status" value="5"/>
</dbReference>
<comment type="caution">
    <text evidence="6">Lacks conserved residue(s) required for the propagation of feature annotation.</text>
</comment>
<feature type="transmembrane region" description="Helical" evidence="8">
    <location>
        <begin position="628"/>
        <end position="654"/>
    </location>
</feature>
<dbReference type="GO" id="GO:0007219">
    <property type="term" value="P:Notch signaling pathway"/>
    <property type="evidence" value="ECO:0007669"/>
    <property type="project" value="TreeGrafter"/>
</dbReference>
<proteinExistence type="predicted"/>